<evidence type="ECO:0000259" key="1">
    <source>
        <dbReference type="Pfam" id="PF08818"/>
    </source>
</evidence>
<accession>A0A137RM77</accession>
<dbReference type="Gene3D" id="3.90.1150.200">
    <property type="match status" value="1"/>
</dbReference>
<keyword evidence="3" id="KW-1185">Reference proteome</keyword>
<comment type="caution">
    <text evidence="2">The sequence shown here is derived from an EMBL/GenBank/DDBJ whole genome shotgun (WGS) entry which is preliminary data.</text>
</comment>
<dbReference type="PATRIC" id="fig|1548749.3.peg.489"/>
<sequence>MEPKDFTNIEEYIGLFPESTQTKLFELNSFIKKIVPSAEETISYGMPAFKLHGKSLVYFAGYKNHIGFYALPSGNEAFQKELSNYKTGKGSIQFPLTEELPWQLIEKIVKYRKTEVESNKKSA</sequence>
<name>A0A137RM77_9FLAO</name>
<gene>
    <name evidence="2" type="ORF">LS48_02275</name>
</gene>
<organism evidence="2 3">
    <name type="scientific">Aequorivita aquimaris</name>
    <dbReference type="NCBI Taxonomy" id="1548749"/>
    <lineage>
        <taxon>Bacteria</taxon>
        <taxon>Pseudomonadati</taxon>
        <taxon>Bacteroidota</taxon>
        <taxon>Flavobacteriia</taxon>
        <taxon>Flavobacteriales</taxon>
        <taxon>Flavobacteriaceae</taxon>
        <taxon>Aequorivita</taxon>
    </lineage>
</organism>
<dbReference type="EMBL" id="JRWG01000001">
    <property type="protein sequence ID" value="KXO01306.1"/>
    <property type="molecule type" value="Genomic_DNA"/>
</dbReference>
<dbReference type="RefSeq" id="WP_062619535.1">
    <property type="nucleotide sequence ID" value="NZ_JRWG01000001.1"/>
</dbReference>
<dbReference type="AlphaFoldDB" id="A0A137RM77"/>
<dbReference type="InterPro" id="IPR014922">
    <property type="entry name" value="YdhG-like"/>
</dbReference>
<reference evidence="3" key="1">
    <citation type="submission" date="2014-10" db="EMBL/GenBank/DDBJ databases">
        <title>Genome sequencing of Vitellibacter sp. D-24.</title>
        <authorList>
            <person name="Thevarajoo S."/>
            <person name="Selvaratnam C."/>
            <person name="Goh K.M."/>
            <person name="Chong C.S."/>
        </authorList>
    </citation>
    <scope>NUCLEOTIDE SEQUENCE [LARGE SCALE GENOMIC DNA]</scope>
    <source>
        <strain evidence="3">D-24</strain>
    </source>
</reference>
<protein>
    <recommendedName>
        <fullName evidence="1">YdhG-like domain-containing protein</fullName>
    </recommendedName>
</protein>
<dbReference type="STRING" id="1548749.LS48_02275"/>
<dbReference type="SUPFAM" id="SSF159888">
    <property type="entry name" value="YdhG-like"/>
    <property type="match status" value="1"/>
</dbReference>
<reference evidence="2 3" key="2">
    <citation type="journal article" date="2016" name="Int. J. Syst. Evol. Microbiol.">
        <title>Vitellibacter aquimaris sp. nov., a marine bacterium isolated from seawater.</title>
        <authorList>
            <person name="Thevarajoo S."/>
            <person name="Selvaratnam C."/>
            <person name="Goh K.M."/>
            <person name="Hong K.W."/>
            <person name="Chan X.Y."/>
            <person name="Chan K.G."/>
            <person name="Chong C.S."/>
        </authorList>
    </citation>
    <scope>NUCLEOTIDE SEQUENCE [LARGE SCALE GENOMIC DNA]</scope>
    <source>
        <strain evidence="2 3">D-24</strain>
    </source>
</reference>
<dbReference type="Proteomes" id="UP000070138">
    <property type="component" value="Unassembled WGS sequence"/>
</dbReference>
<feature type="domain" description="YdhG-like" evidence="1">
    <location>
        <begin position="22"/>
        <end position="111"/>
    </location>
</feature>
<evidence type="ECO:0000313" key="2">
    <source>
        <dbReference type="EMBL" id="KXO01306.1"/>
    </source>
</evidence>
<dbReference type="OrthoDB" id="115213at2"/>
<dbReference type="Pfam" id="PF08818">
    <property type="entry name" value="DUF1801"/>
    <property type="match status" value="1"/>
</dbReference>
<proteinExistence type="predicted"/>
<evidence type="ECO:0000313" key="3">
    <source>
        <dbReference type="Proteomes" id="UP000070138"/>
    </source>
</evidence>